<keyword evidence="3" id="KW-1185">Reference proteome</keyword>
<dbReference type="EMBL" id="BMKL01000001">
    <property type="protein sequence ID" value="GGE05309.1"/>
    <property type="molecule type" value="Genomic_DNA"/>
</dbReference>
<evidence type="ECO:0000313" key="3">
    <source>
        <dbReference type="Proteomes" id="UP000619041"/>
    </source>
</evidence>
<gene>
    <name evidence="2" type="ORF">GCM10011515_26060</name>
</gene>
<dbReference type="Proteomes" id="UP000619041">
    <property type="component" value="Unassembled WGS sequence"/>
</dbReference>
<organism evidence="2 3">
    <name type="scientific">Tsuneonella deserti</name>
    <dbReference type="NCBI Taxonomy" id="2035528"/>
    <lineage>
        <taxon>Bacteria</taxon>
        <taxon>Pseudomonadati</taxon>
        <taxon>Pseudomonadota</taxon>
        <taxon>Alphaproteobacteria</taxon>
        <taxon>Sphingomonadales</taxon>
        <taxon>Erythrobacteraceae</taxon>
        <taxon>Tsuneonella</taxon>
    </lineage>
</organism>
<feature type="transmembrane region" description="Helical" evidence="1">
    <location>
        <begin position="6"/>
        <end position="26"/>
    </location>
</feature>
<accession>A0ABQ1SAG2</accession>
<keyword evidence="1" id="KW-0472">Membrane</keyword>
<reference evidence="3" key="1">
    <citation type="journal article" date="2019" name="Int. J. Syst. Evol. Microbiol.">
        <title>The Global Catalogue of Microorganisms (GCM) 10K type strain sequencing project: providing services to taxonomists for standard genome sequencing and annotation.</title>
        <authorList>
            <consortium name="The Broad Institute Genomics Platform"/>
            <consortium name="The Broad Institute Genome Sequencing Center for Infectious Disease"/>
            <person name="Wu L."/>
            <person name="Ma J."/>
        </authorList>
    </citation>
    <scope>NUCLEOTIDE SEQUENCE [LARGE SCALE GENOMIC DNA]</scope>
    <source>
        <strain evidence="3">CGMCC 1.15959</strain>
    </source>
</reference>
<keyword evidence="1" id="KW-1133">Transmembrane helix</keyword>
<protein>
    <recommendedName>
        <fullName evidence="4">Secreted protein</fullName>
    </recommendedName>
</protein>
<evidence type="ECO:0000256" key="1">
    <source>
        <dbReference type="SAM" id="Phobius"/>
    </source>
</evidence>
<comment type="caution">
    <text evidence="2">The sequence shown here is derived from an EMBL/GenBank/DDBJ whole genome shotgun (WGS) entry which is preliminary data.</text>
</comment>
<evidence type="ECO:0008006" key="4">
    <source>
        <dbReference type="Google" id="ProtNLM"/>
    </source>
</evidence>
<keyword evidence="1" id="KW-0812">Transmembrane</keyword>
<proteinExistence type="predicted"/>
<evidence type="ECO:0000313" key="2">
    <source>
        <dbReference type="EMBL" id="GGE05309.1"/>
    </source>
</evidence>
<dbReference type="RefSeq" id="WP_188645521.1">
    <property type="nucleotide sequence ID" value="NZ_BMKL01000001.1"/>
</dbReference>
<name>A0ABQ1SAG2_9SPHN</name>
<sequence length="191" mass="21430">MSLDPLALAAILALIAVAALLLWWLYHSRRTSALRDRFGDTEYERTLQAHGARGKAEADLIEREKRVAELELRPLTADQQRRFSGEWHEAKARFVDDPAAAVGQADRVLGAVMEARGYPVADFDARYESLTVDHGQVARHYRAGHDIAACQLDGRATTEDLRQAMIHYEALFGELIEESTPRPREEALHNG</sequence>